<keyword evidence="2" id="KW-1185">Reference proteome</keyword>
<dbReference type="AlphaFoldDB" id="A0A7X6HFC7"/>
<sequence>MATDWATEPGGTGPLEALHNAISFGSMYWGDARDTAWIYGVVVSWDGPAMRELAAKFGWSDEKVRQLRLLRRNFRALELREAHQSP</sequence>
<comment type="caution">
    <text evidence="1">The sequence shown here is derived from an EMBL/GenBank/DDBJ whole genome shotgun (WGS) entry which is preliminary data.</text>
</comment>
<name>A0A7X6HFC7_9MICC</name>
<reference evidence="1 2" key="1">
    <citation type="submission" date="2020-04" db="EMBL/GenBank/DDBJ databases">
        <title>Arthrobacter sp. nov.</title>
        <authorList>
            <person name="Liu S."/>
        </authorList>
    </citation>
    <scope>NUCLEOTIDE SEQUENCE [LARGE SCALE GENOMIC DNA]</scope>
    <source>
        <strain evidence="1 2">E918</strain>
    </source>
</reference>
<evidence type="ECO:0000313" key="2">
    <source>
        <dbReference type="Proteomes" id="UP000544090"/>
    </source>
</evidence>
<evidence type="ECO:0000313" key="1">
    <source>
        <dbReference type="EMBL" id="NKX55996.1"/>
    </source>
</evidence>
<protein>
    <submittedName>
        <fullName evidence="1">Uncharacterized protein</fullName>
    </submittedName>
</protein>
<proteinExistence type="predicted"/>
<gene>
    <name evidence="1" type="ORF">HGG74_15915</name>
</gene>
<organism evidence="1 2">
    <name type="scientific">Arthrobacter mobilis</name>
    <dbReference type="NCBI Taxonomy" id="2724944"/>
    <lineage>
        <taxon>Bacteria</taxon>
        <taxon>Bacillati</taxon>
        <taxon>Actinomycetota</taxon>
        <taxon>Actinomycetes</taxon>
        <taxon>Micrococcales</taxon>
        <taxon>Micrococcaceae</taxon>
        <taxon>Arthrobacter</taxon>
    </lineage>
</organism>
<accession>A0A7X6HFC7</accession>
<dbReference type="EMBL" id="JAAZSQ010000018">
    <property type="protein sequence ID" value="NKX55996.1"/>
    <property type="molecule type" value="Genomic_DNA"/>
</dbReference>
<dbReference type="Proteomes" id="UP000544090">
    <property type="component" value="Unassembled WGS sequence"/>
</dbReference>